<keyword evidence="4" id="KW-1003">Cell membrane</keyword>
<evidence type="ECO:0000256" key="8">
    <source>
        <dbReference type="ARBA" id="ARBA00022840"/>
    </source>
</evidence>
<dbReference type="SUPFAM" id="SSF47226">
    <property type="entry name" value="Histidine-containing phosphotransfer domain, HPT domain"/>
    <property type="match status" value="1"/>
</dbReference>
<name>A0ABU1GH01_9GAMM</name>
<dbReference type="Pfam" id="PF00072">
    <property type="entry name" value="Response_reg"/>
    <property type="match status" value="1"/>
</dbReference>
<comment type="catalytic activity">
    <reaction evidence="1">
        <text>ATP + protein L-histidine = ADP + protein N-phospho-L-histidine.</text>
        <dbReference type="EC" id="2.7.13.3"/>
    </reaction>
</comment>
<evidence type="ECO:0000259" key="17">
    <source>
        <dbReference type="PROSITE" id="PS50110"/>
    </source>
</evidence>
<organism evidence="19 20">
    <name type="scientific">Halomonas mongoliensis</name>
    <dbReference type="NCBI Taxonomy" id="321265"/>
    <lineage>
        <taxon>Bacteria</taxon>
        <taxon>Pseudomonadati</taxon>
        <taxon>Pseudomonadota</taxon>
        <taxon>Gammaproteobacteria</taxon>
        <taxon>Oceanospirillales</taxon>
        <taxon>Halomonadaceae</taxon>
        <taxon>Halomonas</taxon>
    </lineage>
</organism>
<evidence type="ECO:0000256" key="13">
    <source>
        <dbReference type="PROSITE-ProRule" id="PRU00169"/>
    </source>
</evidence>
<evidence type="ECO:0000256" key="12">
    <source>
        <dbReference type="PROSITE-ProRule" id="PRU00110"/>
    </source>
</evidence>
<dbReference type="InterPro" id="IPR003661">
    <property type="entry name" value="HisK_dim/P_dom"/>
</dbReference>
<dbReference type="InterPro" id="IPR011006">
    <property type="entry name" value="CheY-like_superfamily"/>
</dbReference>
<dbReference type="Pfam" id="PF01627">
    <property type="entry name" value="Hpt"/>
    <property type="match status" value="1"/>
</dbReference>
<dbReference type="PANTHER" id="PTHR45339">
    <property type="entry name" value="HYBRID SIGNAL TRANSDUCTION HISTIDINE KINASE J"/>
    <property type="match status" value="1"/>
</dbReference>
<proteinExistence type="predicted"/>
<feature type="domain" description="Response regulatory" evidence="17">
    <location>
        <begin position="474"/>
        <end position="591"/>
    </location>
</feature>
<keyword evidence="10" id="KW-0902">Two-component regulatory system</keyword>
<dbReference type="CDD" id="cd00082">
    <property type="entry name" value="HisKA"/>
    <property type="match status" value="1"/>
</dbReference>
<dbReference type="PROSITE" id="PS50894">
    <property type="entry name" value="HPT"/>
    <property type="match status" value="1"/>
</dbReference>
<keyword evidence="9 15" id="KW-1133">Transmembrane helix</keyword>
<evidence type="ECO:0000259" key="18">
    <source>
        <dbReference type="PROSITE" id="PS50894"/>
    </source>
</evidence>
<evidence type="ECO:0000256" key="10">
    <source>
        <dbReference type="ARBA" id="ARBA00023012"/>
    </source>
</evidence>
<dbReference type="InterPro" id="IPR036641">
    <property type="entry name" value="HPT_dom_sf"/>
</dbReference>
<feature type="domain" description="Histidine kinase" evidence="16">
    <location>
        <begin position="233"/>
        <end position="450"/>
    </location>
</feature>
<evidence type="ECO:0000256" key="2">
    <source>
        <dbReference type="ARBA" id="ARBA00004651"/>
    </source>
</evidence>
<evidence type="ECO:0000313" key="19">
    <source>
        <dbReference type="EMBL" id="MDR5891284.1"/>
    </source>
</evidence>
<dbReference type="Gene3D" id="3.40.50.2300">
    <property type="match status" value="1"/>
</dbReference>
<dbReference type="SUPFAM" id="SSF47384">
    <property type="entry name" value="Homodimeric domain of signal transducing histidine kinase"/>
    <property type="match status" value="1"/>
</dbReference>
<gene>
    <name evidence="19" type="ORF">QC820_00535</name>
</gene>
<dbReference type="SMART" id="SM00448">
    <property type="entry name" value="REC"/>
    <property type="match status" value="1"/>
</dbReference>
<dbReference type="PANTHER" id="PTHR45339:SF1">
    <property type="entry name" value="HYBRID SIGNAL TRANSDUCTION HISTIDINE KINASE J"/>
    <property type="match status" value="1"/>
</dbReference>
<keyword evidence="14" id="KW-0175">Coiled coil</keyword>
<accession>A0ABU1GH01</accession>
<dbReference type="InterPro" id="IPR008207">
    <property type="entry name" value="Sig_transdc_His_kin_Hpt_dom"/>
</dbReference>
<comment type="caution">
    <text evidence="19">The sequence shown here is derived from an EMBL/GenBank/DDBJ whole genome shotgun (WGS) entry which is preliminary data.</text>
</comment>
<evidence type="ECO:0000256" key="3">
    <source>
        <dbReference type="ARBA" id="ARBA00012438"/>
    </source>
</evidence>
<keyword evidence="5 13" id="KW-0597">Phosphoprotein</keyword>
<dbReference type="InterPro" id="IPR005467">
    <property type="entry name" value="His_kinase_dom"/>
</dbReference>
<keyword evidence="11 15" id="KW-0472">Membrane</keyword>
<dbReference type="SUPFAM" id="SSF52172">
    <property type="entry name" value="CheY-like"/>
    <property type="match status" value="1"/>
</dbReference>
<dbReference type="RefSeq" id="WP_309635358.1">
    <property type="nucleotide sequence ID" value="NZ_JARWAL010000001.1"/>
</dbReference>
<dbReference type="Gene3D" id="3.30.565.10">
    <property type="entry name" value="Histidine kinase-like ATPase, C-terminal domain"/>
    <property type="match status" value="1"/>
</dbReference>
<protein>
    <recommendedName>
        <fullName evidence="3">histidine kinase</fullName>
        <ecNumber evidence="3">2.7.13.3</ecNumber>
    </recommendedName>
</protein>
<dbReference type="GO" id="GO:0005524">
    <property type="term" value="F:ATP binding"/>
    <property type="evidence" value="ECO:0007669"/>
    <property type="project" value="UniProtKB-KW"/>
</dbReference>
<dbReference type="SMART" id="SM00387">
    <property type="entry name" value="HATPase_c"/>
    <property type="match status" value="1"/>
</dbReference>
<dbReference type="SMART" id="SM00388">
    <property type="entry name" value="HisKA"/>
    <property type="match status" value="1"/>
</dbReference>
<dbReference type="InterPro" id="IPR004358">
    <property type="entry name" value="Sig_transdc_His_kin-like_C"/>
</dbReference>
<dbReference type="Pfam" id="PF02518">
    <property type="entry name" value="HATPase_c"/>
    <property type="match status" value="1"/>
</dbReference>
<evidence type="ECO:0000256" key="15">
    <source>
        <dbReference type="SAM" id="Phobius"/>
    </source>
</evidence>
<sequence>MLRLPLRVKLGALSALLLLAAALVVVGLVSWRQDSLAQSVGGDASWHAYKLDRDVVQLRNYLAQPDADQAGLSLRFELFYSRLNLLRGGGDITDLLGAIPAAQRLLGEIDGRIEALDDEIRALESLAPPQRHALDGQLETLANRTERLVIAINGHLAETTTRERSQLQRLYVLLLVLILAMSLSATLVSLILFREARDNAAARRELETLSRELEATARQAESASQAKSEFLATVSHEIRTPLNGVIGMSDLLMEQRLDGAARQYAATIHDSAGLLLELINDLLDFSKIEAGRLELEQRPLALGEVVDGVVALLAPRAEARGVALHTRLDAGLPPRVLADSGRLRQVLLNLVSNAVKFTAKGEIRLEVRQERPGLICFEVVDTGPGIAPEQLSRIFEPFRQGDASTARRFGGTGLGLAICRRLVGAMGGTIEVASEPGLGSRFWFLLPLEPVAEPEPMPFAVARSPRRVDLASTRLLVIEDNPVNQQVARAMLERLGCSVTIAGSGGSALQMAAVKRFDLVFMDVQMPDMDGLEVTRRLRARPGWTAGVPIVAMTAGGPGGEQARCLAAGMNGYLTKPLRQERLLEVLLRHLGEQESEVHRVSTPGLIERDILIDPLTLQGLRESLGQEGLESLVALYAQQAEARVAVLKGALGEGGDAEKACHAAHQLKGESSSLGAVKMAGLAARLERLAQEQDREAARRLLGELGPCLAATLAALEGWRASAWRGRES</sequence>
<evidence type="ECO:0000313" key="20">
    <source>
        <dbReference type="Proteomes" id="UP001252270"/>
    </source>
</evidence>
<dbReference type="InterPro" id="IPR036097">
    <property type="entry name" value="HisK_dim/P_sf"/>
</dbReference>
<dbReference type="CDD" id="cd00088">
    <property type="entry name" value="HPT"/>
    <property type="match status" value="1"/>
</dbReference>
<evidence type="ECO:0000259" key="16">
    <source>
        <dbReference type="PROSITE" id="PS50109"/>
    </source>
</evidence>
<dbReference type="InterPro" id="IPR003594">
    <property type="entry name" value="HATPase_dom"/>
</dbReference>
<dbReference type="Proteomes" id="UP001252270">
    <property type="component" value="Unassembled WGS sequence"/>
</dbReference>
<dbReference type="InterPro" id="IPR036890">
    <property type="entry name" value="HATPase_C_sf"/>
</dbReference>
<dbReference type="PROSITE" id="PS50109">
    <property type="entry name" value="HIS_KIN"/>
    <property type="match status" value="1"/>
</dbReference>
<evidence type="ECO:0000256" key="6">
    <source>
        <dbReference type="ARBA" id="ARBA00022692"/>
    </source>
</evidence>
<dbReference type="CDD" id="cd16922">
    <property type="entry name" value="HATPase_EvgS-ArcB-TorS-like"/>
    <property type="match status" value="1"/>
</dbReference>
<feature type="transmembrane region" description="Helical" evidence="15">
    <location>
        <begin position="170"/>
        <end position="193"/>
    </location>
</feature>
<feature type="domain" description="HPt" evidence="18">
    <location>
        <begin position="626"/>
        <end position="720"/>
    </location>
</feature>
<evidence type="ECO:0000256" key="4">
    <source>
        <dbReference type="ARBA" id="ARBA00022475"/>
    </source>
</evidence>
<keyword evidence="6 15" id="KW-0812">Transmembrane</keyword>
<evidence type="ECO:0000256" key="7">
    <source>
        <dbReference type="ARBA" id="ARBA00022741"/>
    </source>
</evidence>
<keyword evidence="20" id="KW-1185">Reference proteome</keyword>
<feature type="modified residue" description="Phosphohistidine" evidence="12">
    <location>
        <position position="666"/>
    </location>
</feature>
<reference evidence="19 20" key="1">
    <citation type="submission" date="2023-04" db="EMBL/GenBank/DDBJ databases">
        <title>A long-awaited taxogenomic arrangement of the family Halomonadaceae.</title>
        <authorList>
            <person name="De La Haba R."/>
            <person name="Chuvochina M."/>
            <person name="Wittouck S."/>
            <person name="Arahal D.R."/>
            <person name="Sanchez-Porro C."/>
            <person name="Hugenholtz P."/>
            <person name="Ventosa A."/>
        </authorList>
    </citation>
    <scope>NUCLEOTIDE SEQUENCE [LARGE SCALE GENOMIC DNA]</scope>
    <source>
        <strain evidence="19 20">DSM 17332</strain>
    </source>
</reference>
<keyword evidence="7" id="KW-0547">Nucleotide-binding</keyword>
<evidence type="ECO:0000256" key="14">
    <source>
        <dbReference type="SAM" id="Coils"/>
    </source>
</evidence>
<dbReference type="EMBL" id="JARWAL010000001">
    <property type="protein sequence ID" value="MDR5891284.1"/>
    <property type="molecule type" value="Genomic_DNA"/>
</dbReference>
<evidence type="ECO:0000256" key="9">
    <source>
        <dbReference type="ARBA" id="ARBA00022989"/>
    </source>
</evidence>
<dbReference type="CDD" id="cd17546">
    <property type="entry name" value="REC_hyHK_CKI1_RcsC-like"/>
    <property type="match status" value="1"/>
</dbReference>
<evidence type="ECO:0000256" key="5">
    <source>
        <dbReference type="ARBA" id="ARBA00022553"/>
    </source>
</evidence>
<feature type="modified residue" description="4-aspartylphosphate" evidence="13">
    <location>
        <position position="523"/>
    </location>
</feature>
<feature type="coiled-coil region" evidence="14">
    <location>
        <begin position="192"/>
        <end position="226"/>
    </location>
</feature>
<evidence type="ECO:0000256" key="11">
    <source>
        <dbReference type="ARBA" id="ARBA00023136"/>
    </source>
</evidence>
<dbReference type="Gene3D" id="1.20.120.160">
    <property type="entry name" value="HPT domain"/>
    <property type="match status" value="1"/>
</dbReference>
<dbReference type="PROSITE" id="PS50110">
    <property type="entry name" value="RESPONSE_REGULATORY"/>
    <property type="match status" value="1"/>
</dbReference>
<evidence type="ECO:0000256" key="1">
    <source>
        <dbReference type="ARBA" id="ARBA00000085"/>
    </source>
</evidence>
<dbReference type="EC" id="2.7.13.3" evidence="3"/>
<dbReference type="SUPFAM" id="SSF55874">
    <property type="entry name" value="ATPase domain of HSP90 chaperone/DNA topoisomerase II/histidine kinase"/>
    <property type="match status" value="1"/>
</dbReference>
<dbReference type="Gene3D" id="1.10.287.130">
    <property type="match status" value="1"/>
</dbReference>
<dbReference type="InterPro" id="IPR001789">
    <property type="entry name" value="Sig_transdc_resp-reg_receiver"/>
</dbReference>
<dbReference type="Pfam" id="PF00512">
    <property type="entry name" value="HisKA"/>
    <property type="match status" value="1"/>
</dbReference>
<dbReference type="PRINTS" id="PR00344">
    <property type="entry name" value="BCTRLSENSOR"/>
</dbReference>
<keyword evidence="8 19" id="KW-0067">ATP-binding</keyword>
<comment type="subcellular location">
    <subcellularLocation>
        <location evidence="2">Cell membrane</location>
        <topology evidence="2">Multi-pass membrane protein</topology>
    </subcellularLocation>
</comment>